<keyword evidence="1" id="KW-0328">Glycosyltransferase</keyword>
<dbReference type="CDD" id="cd03801">
    <property type="entry name" value="GT4_PimA-like"/>
    <property type="match status" value="1"/>
</dbReference>
<keyword evidence="4" id="KW-1185">Reference proteome</keyword>
<dbReference type="PANTHER" id="PTHR12526:SF510">
    <property type="entry name" value="D-INOSITOL 3-PHOSPHATE GLYCOSYLTRANSFERASE"/>
    <property type="match status" value="1"/>
</dbReference>
<dbReference type="Gene3D" id="3.40.50.2000">
    <property type="entry name" value="Glycogen Phosphorylase B"/>
    <property type="match status" value="1"/>
</dbReference>
<dbReference type="PANTHER" id="PTHR12526">
    <property type="entry name" value="GLYCOSYLTRANSFERASE"/>
    <property type="match status" value="1"/>
</dbReference>
<dbReference type="SUPFAM" id="SSF53756">
    <property type="entry name" value="UDP-Glycosyltransferase/glycogen phosphorylase"/>
    <property type="match status" value="1"/>
</dbReference>
<reference evidence="3 4" key="1">
    <citation type="submission" date="2018-06" db="EMBL/GenBank/DDBJ databases">
        <title>Comparative genomics reveals the genomic features of Rhizophagus irregularis, R. cerebriforme, R. diaphanum and Gigaspora rosea, and their symbiotic lifestyle signature.</title>
        <authorList>
            <person name="Morin E."/>
            <person name="San Clemente H."/>
            <person name="Chen E.C.H."/>
            <person name="De La Providencia I."/>
            <person name="Hainaut M."/>
            <person name="Kuo A."/>
            <person name="Kohler A."/>
            <person name="Murat C."/>
            <person name="Tang N."/>
            <person name="Roy S."/>
            <person name="Loubradou J."/>
            <person name="Henrissat B."/>
            <person name="Grigoriev I.V."/>
            <person name="Corradi N."/>
            <person name="Roux C."/>
            <person name="Martin F.M."/>
        </authorList>
    </citation>
    <scope>NUCLEOTIDE SEQUENCE [LARGE SCALE GENOMIC DNA]</scope>
    <source>
        <strain evidence="3 4">DAOM 227022</strain>
    </source>
</reference>
<gene>
    <name evidence="3" type="ORF">C1645_801916</name>
</gene>
<evidence type="ECO:0000256" key="2">
    <source>
        <dbReference type="ARBA" id="ARBA00022679"/>
    </source>
</evidence>
<proteinExistence type="predicted"/>
<evidence type="ECO:0000256" key="1">
    <source>
        <dbReference type="ARBA" id="ARBA00022676"/>
    </source>
</evidence>
<dbReference type="Pfam" id="PF13692">
    <property type="entry name" value="Glyco_trans_1_4"/>
    <property type="match status" value="1"/>
</dbReference>
<keyword evidence="2 3" id="KW-0808">Transferase</keyword>
<organism evidence="3 4">
    <name type="scientific">Glomus cerebriforme</name>
    <dbReference type="NCBI Taxonomy" id="658196"/>
    <lineage>
        <taxon>Eukaryota</taxon>
        <taxon>Fungi</taxon>
        <taxon>Fungi incertae sedis</taxon>
        <taxon>Mucoromycota</taxon>
        <taxon>Glomeromycotina</taxon>
        <taxon>Glomeromycetes</taxon>
        <taxon>Glomerales</taxon>
        <taxon>Glomeraceae</taxon>
        <taxon>Glomus</taxon>
    </lineage>
</organism>
<evidence type="ECO:0000313" key="4">
    <source>
        <dbReference type="Proteomes" id="UP000265703"/>
    </source>
</evidence>
<evidence type="ECO:0000313" key="3">
    <source>
        <dbReference type="EMBL" id="RIA97239.1"/>
    </source>
</evidence>
<accession>A0A397TIN0</accession>
<name>A0A397TIN0_9GLOM</name>
<dbReference type="EMBL" id="QKYT01000032">
    <property type="protein sequence ID" value="RIA97239.1"/>
    <property type="molecule type" value="Genomic_DNA"/>
</dbReference>
<dbReference type="AlphaFoldDB" id="A0A397TIN0"/>
<protein>
    <submittedName>
        <fullName evidence="3">Glycosyltransferase Family 4 protein</fullName>
    </submittedName>
</protein>
<dbReference type="STRING" id="658196.A0A397TIN0"/>
<sequence>MLVATTTNSLPLTSKLCPPPKESLILSTVLRVFLIQTASGLFSTSGGHRANYYLLSSLASKGHTCRSFVLCSKNDLLSAHVDNYTEEQYCFGNEKNKVRIYRFVWNGVEIVAPEHDDYIKVFPPGSSFSRPFDDLEKRKKRWMENKELFPEYDAYVNFITNELVSLHATHFIFNDSVALKIASTLPSSICRIFICHACEHLSFGPYAGVPGFCSTSSPFEYKWLKEIEGVWAVSRAVKEYIGTYGEEVRATHLPLHPAIFGEVPFKKYCNFEAPYVVSINPGSYKGYSIFKKLAERNKDIRFAAVKSWNVSDYQLKELKKIKNVKVLMPFKDMEKLWSQVKVLLVPSLWYEAFGLVVVEAMLHGIPVICSDVGGLPEAKCGVSFGTISVNIITGERETDELNIKNLGIYKIPPQNIEPWEQALRYLINERDNYERISQECYDKANSFVQGINPNIYEKWLIELKQDQKLLLGYKLRSVDFHSKKDSIETKETNAINRRTASVIR</sequence>
<dbReference type="OrthoDB" id="512920at2759"/>
<comment type="caution">
    <text evidence="3">The sequence shown here is derived from an EMBL/GenBank/DDBJ whole genome shotgun (WGS) entry which is preliminary data.</text>
</comment>
<dbReference type="GO" id="GO:0016757">
    <property type="term" value="F:glycosyltransferase activity"/>
    <property type="evidence" value="ECO:0007669"/>
    <property type="project" value="UniProtKB-KW"/>
</dbReference>
<dbReference type="Proteomes" id="UP000265703">
    <property type="component" value="Unassembled WGS sequence"/>
</dbReference>